<reference evidence="9" key="1">
    <citation type="submission" date="2023-06" db="EMBL/GenBank/DDBJ databases">
        <title>Genome-scale phylogeny and comparative genomics of the fungal order Sordariales.</title>
        <authorList>
            <consortium name="Lawrence Berkeley National Laboratory"/>
            <person name="Hensen N."/>
            <person name="Bonometti L."/>
            <person name="Westerberg I."/>
            <person name="Brannstrom I.O."/>
            <person name="Guillou S."/>
            <person name="Cros-Aarteil S."/>
            <person name="Calhoun S."/>
            <person name="Haridas S."/>
            <person name="Kuo A."/>
            <person name="Mondo S."/>
            <person name="Pangilinan J."/>
            <person name="Riley R."/>
            <person name="LaButti K."/>
            <person name="Andreopoulos B."/>
            <person name="Lipzen A."/>
            <person name="Chen C."/>
            <person name="Yanf M."/>
            <person name="Daum C."/>
            <person name="Ng V."/>
            <person name="Clum A."/>
            <person name="Steindorff A."/>
            <person name="Ohm R."/>
            <person name="Martin F."/>
            <person name="Silar P."/>
            <person name="Natvig D."/>
            <person name="Lalanne C."/>
            <person name="Gautier V."/>
            <person name="Ament-velasquez S.L."/>
            <person name="Kruys A."/>
            <person name="Hutchinson M.I."/>
            <person name="Powell A.J."/>
            <person name="Barry K."/>
            <person name="Miller A.N."/>
            <person name="Grigoriev I.V."/>
            <person name="Debuchy R."/>
            <person name="Gladieux P."/>
            <person name="Thoren M.H."/>
            <person name="Johannesson H."/>
        </authorList>
    </citation>
    <scope>NUCLEOTIDE SEQUENCE</scope>
    <source>
        <strain evidence="9">SMH3187-1</strain>
    </source>
</reference>
<feature type="region of interest" description="Disordered" evidence="7">
    <location>
        <begin position="617"/>
        <end position="694"/>
    </location>
</feature>
<evidence type="ECO:0000256" key="1">
    <source>
        <dbReference type="ARBA" id="ARBA00004173"/>
    </source>
</evidence>
<dbReference type="FunFam" id="2.40.50.100:FF:000042">
    <property type="entry name" value="50S ribosomal protein L27"/>
    <property type="match status" value="1"/>
</dbReference>
<feature type="transmembrane region" description="Helical" evidence="8">
    <location>
        <begin position="144"/>
        <end position="162"/>
    </location>
</feature>
<proteinExistence type="inferred from homology"/>
<keyword evidence="8" id="KW-0812">Transmembrane</keyword>
<organism evidence="9 10">
    <name type="scientific">Schizothecium vesticola</name>
    <dbReference type="NCBI Taxonomy" id="314040"/>
    <lineage>
        <taxon>Eukaryota</taxon>
        <taxon>Fungi</taxon>
        <taxon>Dikarya</taxon>
        <taxon>Ascomycota</taxon>
        <taxon>Pezizomycotina</taxon>
        <taxon>Sordariomycetes</taxon>
        <taxon>Sordariomycetidae</taxon>
        <taxon>Sordariales</taxon>
        <taxon>Schizotheciaceae</taxon>
        <taxon>Schizothecium</taxon>
    </lineage>
</organism>
<protein>
    <recommendedName>
        <fullName evidence="6">Large ribosomal subunit protein bL27m</fullName>
    </recommendedName>
</protein>
<evidence type="ECO:0000256" key="2">
    <source>
        <dbReference type="ARBA" id="ARBA00010797"/>
    </source>
</evidence>
<evidence type="ECO:0000313" key="10">
    <source>
        <dbReference type="Proteomes" id="UP001172155"/>
    </source>
</evidence>
<dbReference type="Pfam" id="PF01016">
    <property type="entry name" value="Ribosomal_L27"/>
    <property type="match status" value="1"/>
</dbReference>
<feature type="compositionally biased region" description="Basic and acidic residues" evidence="7">
    <location>
        <begin position="617"/>
        <end position="656"/>
    </location>
</feature>
<name>A0AA40EL48_9PEZI</name>
<dbReference type="Proteomes" id="UP001172155">
    <property type="component" value="Unassembled WGS sequence"/>
</dbReference>
<dbReference type="GO" id="GO:0006412">
    <property type="term" value="P:translation"/>
    <property type="evidence" value="ECO:0007669"/>
    <property type="project" value="InterPro"/>
</dbReference>
<evidence type="ECO:0000256" key="5">
    <source>
        <dbReference type="ARBA" id="ARBA00023274"/>
    </source>
</evidence>
<dbReference type="Gene3D" id="2.40.50.100">
    <property type="match status" value="1"/>
</dbReference>
<sequence>MIHRFHMTLPTNILTPITTSATTTTWYINLEQAPNLNLASFLRDTYPHPTQSNPFLASSTFLAASVSLNPPLDTHALDPSASSNLSSWSGHAHGQWCGKWTHAGRGSASIPTEQGTGNRHTQSIRTQVPVAVRARVVGLVQGRVAGVVLLLLLLVLVAAAAAKHLVEEAKLRGDGAREGEEEEGEGAHFSGCGCGRDYGFEGGGGLDRGGWMELDLLANSRSARQAKKAYLIAAQRRSRVTKQKIGRNHRRLPFSAGLGTSSTTDTDPHCRREDCEPDPMQIAQLRRPLQRVAAGSLTPRVQPTCLSERFAQLRIDSHAAFVVQGRRYASVKSQGAYRIPNKKTLPKKLGAKRTGDQYVIPGNIIYKQRGTIWHAGENALAGRDHTIHAAIAGYVKYYRDPLRHPKRQYIGVVYNKTDVLPTPVGAPRKRKLNLVAVPRRDPAPLDAGLGPSGIPFSVTRHEIIEEDTAPATPAYVTRTKKNPNRAPDSITDGNSVIATLLHDKLKARAAHEAAAEKRRAAAAEVLRARMGTRVFRLQDDYSYRETNWELGRLMNDVGSVAGTEKTDSRRAKFRLRRAKRCAYYGAIRRRGLEKWERRKTYKKNVWDKRVRMAAERAAKAQAERERGKGGEGLKQVEGDKEKTPEQEKKEKTQEEKRRKRRRKRRRSGTRRKRRRRRRRTRVRAMRPRNQHPRI</sequence>
<dbReference type="PRINTS" id="PR00063">
    <property type="entry name" value="RIBOSOMALL27"/>
</dbReference>
<feature type="compositionally biased region" description="Basic residues" evidence="7">
    <location>
        <begin position="657"/>
        <end position="694"/>
    </location>
</feature>
<keyword evidence="5" id="KW-0687">Ribonucleoprotein</keyword>
<dbReference type="PANTHER" id="PTHR15893">
    <property type="entry name" value="RIBOSOMAL PROTEIN L27"/>
    <property type="match status" value="1"/>
</dbReference>
<keyword evidence="8" id="KW-0472">Membrane</keyword>
<accession>A0AA40EL48</accession>
<keyword evidence="10" id="KW-1185">Reference proteome</keyword>
<dbReference type="PANTHER" id="PTHR15893:SF0">
    <property type="entry name" value="LARGE RIBOSOMAL SUBUNIT PROTEIN BL27M"/>
    <property type="match status" value="1"/>
</dbReference>
<keyword evidence="3" id="KW-0689">Ribosomal protein</keyword>
<dbReference type="AlphaFoldDB" id="A0AA40EL48"/>
<evidence type="ECO:0000256" key="3">
    <source>
        <dbReference type="ARBA" id="ARBA00022980"/>
    </source>
</evidence>
<feature type="region of interest" description="Disordered" evidence="7">
    <location>
        <begin position="252"/>
        <end position="271"/>
    </location>
</feature>
<evidence type="ECO:0000313" key="9">
    <source>
        <dbReference type="EMBL" id="KAK0741340.1"/>
    </source>
</evidence>
<keyword evidence="4" id="KW-0496">Mitochondrion</keyword>
<gene>
    <name evidence="9" type="ORF">B0T18DRAFT_229316</name>
</gene>
<evidence type="ECO:0000256" key="4">
    <source>
        <dbReference type="ARBA" id="ARBA00023128"/>
    </source>
</evidence>
<dbReference type="InterPro" id="IPR001684">
    <property type="entry name" value="Ribosomal_bL27"/>
</dbReference>
<comment type="subcellular location">
    <subcellularLocation>
        <location evidence="1">Mitochondrion</location>
    </subcellularLocation>
</comment>
<keyword evidence="8" id="KW-1133">Transmembrane helix</keyword>
<dbReference type="SUPFAM" id="SSF110324">
    <property type="entry name" value="Ribosomal L27 protein-like"/>
    <property type="match status" value="1"/>
</dbReference>
<evidence type="ECO:0000256" key="6">
    <source>
        <dbReference type="ARBA" id="ARBA00035267"/>
    </source>
</evidence>
<dbReference type="GO" id="GO:0003735">
    <property type="term" value="F:structural constituent of ribosome"/>
    <property type="evidence" value="ECO:0007669"/>
    <property type="project" value="InterPro"/>
</dbReference>
<comment type="caution">
    <text evidence="9">The sequence shown here is derived from an EMBL/GenBank/DDBJ whole genome shotgun (WGS) entry which is preliminary data.</text>
</comment>
<comment type="similarity">
    <text evidence="2">Belongs to the bacterial ribosomal protein bL27 family.</text>
</comment>
<evidence type="ECO:0000256" key="7">
    <source>
        <dbReference type="SAM" id="MobiDB-lite"/>
    </source>
</evidence>
<dbReference type="EMBL" id="JAUKUD010000006">
    <property type="protein sequence ID" value="KAK0741340.1"/>
    <property type="molecule type" value="Genomic_DNA"/>
</dbReference>
<dbReference type="GO" id="GO:0005762">
    <property type="term" value="C:mitochondrial large ribosomal subunit"/>
    <property type="evidence" value="ECO:0007669"/>
    <property type="project" value="TreeGrafter"/>
</dbReference>
<evidence type="ECO:0000256" key="8">
    <source>
        <dbReference type="SAM" id="Phobius"/>
    </source>
</evidence>